<evidence type="ECO:0000313" key="5">
    <source>
        <dbReference type="EMBL" id="KAH8985913.1"/>
    </source>
</evidence>
<evidence type="ECO:0000256" key="3">
    <source>
        <dbReference type="ARBA" id="ARBA00023098"/>
    </source>
</evidence>
<dbReference type="Proteomes" id="UP001201163">
    <property type="component" value="Unassembled WGS sequence"/>
</dbReference>
<dbReference type="EMBL" id="JAKELL010000059">
    <property type="protein sequence ID" value="KAH8985913.1"/>
    <property type="molecule type" value="Genomic_DNA"/>
</dbReference>
<keyword evidence="6" id="KW-1185">Reference proteome</keyword>
<dbReference type="GO" id="GO:0019369">
    <property type="term" value="P:arachidonate metabolic process"/>
    <property type="evidence" value="ECO:0007669"/>
    <property type="project" value="TreeGrafter"/>
</dbReference>
<accession>A0AAD4LAR1</accession>
<dbReference type="AlphaFoldDB" id="A0AAD4LAR1"/>
<dbReference type="GO" id="GO:0046340">
    <property type="term" value="P:diacylglycerol catabolic process"/>
    <property type="evidence" value="ECO:0007669"/>
    <property type="project" value="TreeGrafter"/>
</dbReference>
<evidence type="ECO:0000313" key="6">
    <source>
        <dbReference type="Proteomes" id="UP001201163"/>
    </source>
</evidence>
<dbReference type="InterPro" id="IPR029058">
    <property type="entry name" value="AB_hydrolase_fold"/>
</dbReference>
<reference evidence="5" key="1">
    <citation type="submission" date="2022-01" db="EMBL/GenBank/DDBJ databases">
        <title>Comparative genomics reveals a dynamic genome evolution in the ectomycorrhizal milk-cap (Lactarius) mushrooms.</title>
        <authorList>
            <consortium name="DOE Joint Genome Institute"/>
            <person name="Lebreton A."/>
            <person name="Tang N."/>
            <person name="Kuo A."/>
            <person name="LaButti K."/>
            <person name="Drula E."/>
            <person name="Barry K."/>
            <person name="Clum A."/>
            <person name="Lipzen A."/>
            <person name="Mousain D."/>
            <person name="Ng V."/>
            <person name="Wang R."/>
            <person name="Wang X."/>
            <person name="Dai Y."/>
            <person name="Henrissat B."/>
            <person name="Grigoriev I.V."/>
            <person name="Guerin-Laguette A."/>
            <person name="Yu F."/>
            <person name="Martin F.M."/>
        </authorList>
    </citation>
    <scope>NUCLEOTIDE SEQUENCE</scope>
    <source>
        <strain evidence="5">QP</strain>
    </source>
</reference>
<evidence type="ECO:0000256" key="4">
    <source>
        <dbReference type="SAM" id="MobiDB-lite"/>
    </source>
</evidence>
<sequence>MNTVNAILDKYGRFGLDAATAVTTIGFAAAKATTQLGLGAGAALERATSVTLAAAEQLALVPIFIGESLTLFINLMRNDWNNPELGEHLPEEHFSVGEATRALFAWGTLQSVTYDWQVTKWSKYLSEIPREGPIPDIHTRMRNNSIINVTGDVLLEGNKGQILTADITETVSGADSLAVVPRHHPNLPVPTPHPKSQKDLRLTLRRLSKMCLAGYGGASLLFFGVPSNSPINSSEEKATLEAAVEESEKPQEDTQIRTFPWWSMLLGKHDHDIFLHYASGGKRGTDVTAVIGDEARMPRFWVLTDHSRQQIVLVFRGTMTLNEVAVDLTCEPEEFEPASGDDEEEDYDSDSDGEYGDEDQEGDDTDVPGSMPSGSDQLLRVPNSRRRLRSASFRSVNSFEEKHRYLVHGGILKMSLAMGGRGRPVFTAPPSDFVELVMCGHSLGAGCCGCSWPGDDPTHPQKWADPKTCLTARSSGLPVGRRVSVYCFAPPAAYDPHLCELSKNLITSFVYSHDLVSRLSLGALRDMSRAAVWLCKAEAEGRPEGYSGITRRALRHKMGFGSRDDPIWFLSIRKTLEANMPLHSLYPPGRVLWAVRDSDVSYAAPPPAERRYSPMEALRAQREEDGVRLFEVLDVEKVFTQIIFSRDMIGFAHGTHLRQGLSRSSNEDIAHEPFLSFPTCIYLHAFNIAYNSVTTTASANV</sequence>
<proteinExistence type="predicted"/>
<evidence type="ECO:0000256" key="2">
    <source>
        <dbReference type="ARBA" id="ARBA00022963"/>
    </source>
</evidence>
<comment type="caution">
    <text evidence="5">The sequence shown here is derived from an EMBL/GenBank/DDBJ whole genome shotgun (WGS) entry which is preliminary data.</text>
</comment>
<keyword evidence="3" id="KW-0443">Lipid metabolism</keyword>
<dbReference type="SUPFAM" id="SSF53474">
    <property type="entry name" value="alpha/beta-Hydrolases"/>
    <property type="match status" value="1"/>
</dbReference>
<name>A0AAD4LAR1_9AGAM</name>
<feature type="compositionally biased region" description="Acidic residues" evidence="4">
    <location>
        <begin position="330"/>
        <end position="366"/>
    </location>
</feature>
<keyword evidence="2" id="KW-0442">Lipid degradation</keyword>
<keyword evidence="1" id="KW-0378">Hydrolase</keyword>
<dbReference type="InterPro" id="IPR052214">
    <property type="entry name" value="DAG_Lipase-Related"/>
</dbReference>
<dbReference type="PANTHER" id="PTHR45792:SF8">
    <property type="entry name" value="DIACYLGLYCEROL LIPASE-ALPHA"/>
    <property type="match status" value="1"/>
</dbReference>
<dbReference type="PANTHER" id="PTHR45792">
    <property type="entry name" value="DIACYLGLYCEROL LIPASE HOMOLOG-RELATED"/>
    <property type="match status" value="1"/>
</dbReference>
<protein>
    <submittedName>
        <fullName evidence="5">Alpha/beta-hydrolase</fullName>
    </submittedName>
</protein>
<dbReference type="Gene3D" id="3.40.50.1820">
    <property type="entry name" value="alpha/beta hydrolase"/>
    <property type="match status" value="1"/>
</dbReference>
<evidence type="ECO:0000256" key="1">
    <source>
        <dbReference type="ARBA" id="ARBA00022801"/>
    </source>
</evidence>
<gene>
    <name evidence="5" type="ORF">EDB92DRAFT_1949605</name>
</gene>
<feature type="region of interest" description="Disordered" evidence="4">
    <location>
        <begin position="327"/>
        <end position="382"/>
    </location>
</feature>
<dbReference type="GO" id="GO:0016298">
    <property type="term" value="F:lipase activity"/>
    <property type="evidence" value="ECO:0007669"/>
    <property type="project" value="TreeGrafter"/>
</dbReference>
<organism evidence="5 6">
    <name type="scientific">Lactarius akahatsu</name>
    <dbReference type="NCBI Taxonomy" id="416441"/>
    <lineage>
        <taxon>Eukaryota</taxon>
        <taxon>Fungi</taxon>
        <taxon>Dikarya</taxon>
        <taxon>Basidiomycota</taxon>
        <taxon>Agaricomycotina</taxon>
        <taxon>Agaricomycetes</taxon>
        <taxon>Russulales</taxon>
        <taxon>Russulaceae</taxon>
        <taxon>Lactarius</taxon>
    </lineage>
</organism>